<reference evidence="9 10" key="1">
    <citation type="submission" date="2017-04" db="EMBL/GenBank/DDBJ databases">
        <authorList>
            <person name="Afonso C.L."/>
            <person name="Miller P.J."/>
            <person name="Scott M.A."/>
            <person name="Spackman E."/>
            <person name="Goraichik I."/>
            <person name="Dimitrov K.M."/>
            <person name="Suarez D.L."/>
            <person name="Swayne D.E."/>
        </authorList>
    </citation>
    <scope>NUCLEOTIDE SEQUENCE [LARGE SCALE GENOMIC DNA]</scope>
    <source>
        <strain evidence="9 10">USBA 355</strain>
    </source>
</reference>
<dbReference type="AlphaFoldDB" id="A0A1Y6CPV8"/>
<dbReference type="GO" id="GO:0032259">
    <property type="term" value="P:methylation"/>
    <property type="evidence" value="ECO:0007669"/>
    <property type="project" value="UniProtKB-KW"/>
</dbReference>
<keyword evidence="4" id="KW-0949">S-adenosyl-L-methionine</keyword>
<dbReference type="InterPro" id="IPR050554">
    <property type="entry name" value="Met_Synthase/Corrinoid"/>
</dbReference>
<keyword evidence="2 9" id="KW-0489">Methyltransferase</keyword>
<feature type="domain" description="Hcy-binding" evidence="8">
    <location>
        <begin position="1"/>
        <end position="284"/>
    </location>
</feature>
<dbReference type="Proteomes" id="UP000192917">
    <property type="component" value="Unassembled WGS sequence"/>
</dbReference>
<dbReference type="GO" id="GO:0050667">
    <property type="term" value="P:homocysteine metabolic process"/>
    <property type="evidence" value="ECO:0007669"/>
    <property type="project" value="TreeGrafter"/>
</dbReference>
<comment type="similarity">
    <text evidence="1">Belongs to the vitamin-B12 dependent methionine synthase family.</text>
</comment>
<evidence type="ECO:0000256" key="1">
    <source>
        <dbReference type="ARBA" id="ARBA00010398"/>
    </source>
</evidence>
<keyword evidence="6" id="KW-0170">Cobalt</keyword>
<evidence type="ECO:0000256" key="3">
    <source>
        <dbReference type="ARBA" id="ARBA00022679"/>
    </source>
</evidence>
<dbReference type="Pfam" id="PF02574">
    <property type="entry name" value="S-methyl_trans"/>
    <property type="match status" value="1"/>
</dbReference>
<dbReference type="SUPFAM" id="SSF82282">
    <property type="entry name" value="Homocysteine S-methyltransferase"/>
    <property type="match status" value="1"/>
</dbReference>
<keyword evidence="3 9" id="KW-0808">Transferase</keyword>
<dbReference type="GO" id="GO:0008705">
    <property type="term" value="F:methionine synthase activity"/>
    <property type="evidence" value="ECO:0007669"/>
    <property type="project" value="TreeGrafter"/>
</dbReference>
<dbReference type="Gene3D" id="3.20.20.330">
    <property type="entry name" value="Homocysteine-binding-like domain"/>
    <property type="match status" value="1"/>
</dbReference>
<organism evidence="9 10">
    <name type="scientific">Tistlia consotensis USBA 355</name>
    <dbReference type="NCBI Taxonomy" id="560819"/>
    <lineage>
        <taxon>Bacteria</taxon>
        <taxon>Pseudomonadati</taxon>
        <taxon>Pseudomonadota</taxon>
        <taxon>Alphaproteobacteria</taxon>
        <taxon>Rhodospirillales</taxon>
        <taxon>Rhodovibrionaceae</taxon>
        <taxon>Tistlia</taxon>
    </lineage>
</organism>
<dbReference type="RefSeq" id="WP_085126877.1">
    <property type="nucleotide sequence ID" value="NZ_FWZX01000046.1"/>
</dbReference>
<dbReference type="GO" id="GO:0046653">
    <property type="term" value="P:tetrahydrofolate metabolic process"/>
    <property type="evidence" value="ECO:0007669"/>
    <property type="project" value="TreeGrafter"/>
</dbReference>
<evidence type="ECO:0000256" key="6">
    <source>
        <dbReference type="ARBA" id="ARBA00023285"/>
    </source>
</evidence>
<dbReference type="GO" id="GO:0046872">
    <property type="term" value="F:metal ion binding"/>
    <property type="evidence" value="ECO:0007669"/>
    <property type="project" value="UniProtKB-KW"/>
</dbReference>
<name>A0A1Y6CPV8_9PROT</name>
<keyword evidence="10" id="KW-1185">Reference proteome</keyword>
<dbReference type="PROSITE" id="PS50970">
    <property type="entry name" value="HCY"/>
    <property type="match status" value="1"/>
</dbReference>
<dbReference type="PANTHER" id="PTHR45833:SF1">
    <property type="entry name" value="METHIONINE SYNTHASE"/>
    <property type="match status" value="1"/>
</dbReference>
<evidence type="ECO:0000313" key="9">
    <source>
        <dbReference type="EMBL" id="SMF82344.1"/>
    </source>
</evidence>
<comment type="caution">
    <text evidence="7">Lacks conserved residue(s) required for the propagation of feature annotation.</text>
</comment>
<keyword evidence="5" id="KW-0479">Metal-binding</keyword>
<accession>A0A1Y6CPV8</accession>
<dbReference type="STRING" id="560819.SAMN05428998_14614"/>
<evidence type="ECO:0000256" key="4">
    <source>
        <dbReference type="ARBA" id="ARBA00022691"/>
    </source>
</evidence>
<gene>
    <name evidence="9" type="ORF">SAMN05428998_14614</name>
</gene>
<dbReference type="EMBL" id="FWZX01000046">
    <property type="protein sequence ID" value="SMF82344.1"/>
    <property type="molecule type" value="Genomic_DNA"/>
</dbReference>
<evidence type="ECO:0000259" key="8">
    <source>
        <dbReference type="PROSITE" id="PS50970"/>
    </source>
</evidence>
<evidence type="ECO:0000256" key="7">
    <source>
        <dbReference type="PROSITE-ProRule" id="PRU00333"/>
    </source>
</evidence>
<protein>
    <submittedName>
        <fullName evidence="9">Homocysteine S-methyltransferase</fullName>
    </submittedName>
</protein>
<evidence type="ECO:0000256" key="5">
    <source>
        <dbReference type="ARBA" id="ARBA00022723"/>
    </source>
</evidence>
<dbReference type="PANTHER" id="PTHR45833">
    <property type="entry name" value="METHIONINE SYNTHASE"/>
    <property type="match status" value="1"/>
</dbReference>
<evidence type="ECO:0000313" key="10">
    <source>
        <dbReference type="Proteomes" id="UP000192917"/>
    </source>
</evidence>
<dbReference type="InterPro" id="IPR036589">
    <property type="entry name" value="HCY_dom_sf"/>
</dbReference>
<dbReference type="GO" id="GO:0005829">
    <property type="term" value="C:cytosol"/>
    <property type="evidence" value="ECO:0007669"/>
    <property type="project" value="TreeGrafter"/>
</dbReference>
<dbReference type="InterPro" id="IPR003726">
    <property type="entry name" value="HCY_dom"/>
</dbReference>
<evidence type="ECO:0000256" key="2">
    <source>
        <dbReference type="ARBA" id="ARBA00022603"/>
    </source>
</evidence>
<sequence>MRTLIEAIDQRVLLTDGSLSRRLRGAQLNVARDLNGVEDCLELLNLTRAQLVREGHRAYLRAGADVIRTNSLQASPLTLARWGLGDQAFYINYAAAELACEAVDSVPGRGRRRFVLGVVRDQGWDAAPKDLEDAVAVQVEGLLAGGVDGVAIDMVPGTGRSPAFLRGARRAKEKLRALAPVFLQRGHQGVEFSERSLELADGLIRYRHGGSAKRDWLRAALAEEVNLVGGGDSLDATVRLDRALRAISDDGWRPFTGWRRPEVVDQVTPPSSSLHLDPEMADVA</sequence>
<proteinExistence type="inferred from homology"/>